<feature type="binding site" evidence="9">
    <location>
        <position position="253"/>
    </location>
    <ligand>
        <name>substrate</name>
    </ligand>
</feature>
<feature type="binding site" evidence="9">
    <location>
        <position position="131"/>
    </location>
    <ligand>
        <name>Zn(2+)</name>
        <dbReference type="ChEBI" id="CHEBI:29105"/>
        <label>2</label>
    </ligand>
</feature>
<accession>E1IFX5</accession>
<feature type="binding site" evidence="9">
    <location>
        <position position="131"/>
    </location>
    <ligand>
        <name>substrate</name>
    </ligand>
</feature>
<feature type="binding site" evidence="9">
    <location>
        <position position="241"/>
    </location>
    <ligand>
        <name>substrate</name>
    </ligand>
</feature>
<dbReference type="Pfam" id="PF04909">
    <property type="entry name" value="Amidohydro_2"/>
    <property type="match status" value="1"/>
</dbReference>
<dbReference type="InterPro" id="IPR002195">
    <property type="entry name" value="Dihydroorotase_CS"/>
</dbReference>
<keyword evidence="12" id="KW-1185">Reference proteome</keyword>
<dbReference type="HAMAP" id="MF_00219">
    <property type="entry name" value="PyrC_classII"/>
    <property type="match status" value="1"/>
</dbReference>
<dbReference type="GO" id="GO:0005829">
    <property type="term" value="C:cytosol"/>
    <property type="evidence" value="ECO:0007669"/>
    <property type="project" value="TreeGrafter"/>
</dbReference>
<comment type="caution">
    <text evidence="9">Lacks conserved residue(s) required for the propagation of feature annotation.</text>
</comment>
<dbReference type="PANTHER" id="PTHR43137">
    <property type="entry name" value="DIHYDROOROTASE"/>
    <property type="match status" value="1"/>
</dbReference>
<dbReference type="PIRSF" id="PIRSF001237">
    <property type="entry name" value="DHOdimr"/>
    <property type="match status" value="1"/>
</dbReference>
<feature type="binding site" description="via carbamate group" evidence="9">
    <location>
        <position position="94"/>
    </location>
    <ligand>
        <name>Zn(2+)</name>
        <dbReference type="ChEBI" id="CHEBI:29105"/>
        <label>2</label>
    </ligand>
</feature>
<dbReference type="eggNOG" id="COG0418">
    <property type="taxonomic scope" value="Bacteria"/>
</dbReference>
<dbReference type="InterPro" id="IPR004721">
    <property type="entry name" value="DHOdimr"/>
</dbReference>
<gene>
    <name evidence="9" type="primary">pyrC</name>
    <name evidence="11" type="ORF">OSCT_2226</name>
</gene>
<dbReference type="EC" id="3.5.2.3" evidence="4 9"/>
<sequence>MQLQLTSPLDMHLHLREGAMLDLVAPLSARDFAGAVVMPNLVPPVDNLERLAAYTAAVRQATQDHPFAPYMTLFFREYDQATLEAARPHIIGMKLYPEGVTTNSAGGVRDLAAIAPTLELMQHLGIPLLVHGESHGFVLDREAEFLPVYDRLARQFPRLTIVMEHITTAAALDLLDQHPNLYATVTLHHLLITLDDVAGGLLQPHLFCKPIAKRPEDRAALRAAALRAHPKLMFGSDSAPHPLNRKEAAGCAAGVFSAPVILPLLAEFFADHDALPHLQTFVSDTARSVYGVNPPQTTITLAREPWTVPEAYGNVVPFYAGRTLPWQVVERAYA</sequence>
<dbReference type="SUPFAM" id="SSF51556">
    <property type="entry name" value="Metallo-dependent hydrolases"/>
    <property type="match status" value="1"/>
</dbReference>
<feature type="binding site" description="via carbamate group" evidence="9">
    <location>
        <position position="94"/>
    </location>
    <ligand>
        <name>Zn(2+)</name>
        <dbReference type="ChEBI" id="CHEBI:29105"/>
        <label>1</label>
    </ligand>
</feature>
<dbReference type="PANTHER" id="PTHR43137:SF1">
    <property type="entry name" value="DIHYDROOROTASE"/>
    <property type="match status" value="1"/>
</dbReference>
<keyword evidence="6 9" id="KW-0378">Hydrolase</keyword>
<dbReference type="Proteomes" id="UP000054010">
    <property type="component" value="Unassembled WGS sequence"/>
</dbReference>
<name>E1IFX5_9CHLR</name>
<comment type="cofactor">
    <cofactor evidence="9">
        <name>Zn(2+)</name>
        <dbReference type="ChEBI" id="CHEBI:29105"/>
    </cofactor>
    <text evidence="9">Binds 2 Zn(2+) ions per subunit.</text>
</comment>
<evidence type="ECO:0000313" key="11">
    <source>
        <dbReference type="EMBL" id="EFO79933.1"/>
    </source>
</evidence>
<comment type="catalytic activity">
    <reaction evidence="9">
        <text>(S)-dihydroorotate + H2O = N-carbamoyl-L-aspartate + H(+)</text>
        <dbReference type="Rhea" id="RHEA:24296"/>
        <dbReference type="ChEBI" id="CHEBI:15377"/>
        <dbReference type="ChEBI" id="CHEBI:15378"/>
        <dbReference type="ChEBI" id="CHEBI:30864"/>
        <dbReference type="ChEBI" id="CHEBI:32814"/>
        <dbReference type="EC" id="3.5.2.3"/>
    </reaction>
</comment>
<evidence type="ECO:0000256" key="9">
    <source>
        <dbReference type="HAMAP-Rule" id="MF_00219"/>
    </source>
</evidence>
<dbReference type="PROSITE" id="PS00482">
    <property type="entry name" value="DIHYDROOROTASE_1"/>
    <property type="match status" value="1"/>
</dbReference>
<keyword evidence="7 9" id="KW-0862">Zinc</keyword>
<dbReference type="GO" id="GO:0044205">
    <property type="term" value="P:'de novo' UMP biosynthetic process"/>
    <property type="evidence" value="ECO:0007669"/>
    <property type="project" value="UniProtKB-UniRule"/>
</dbReference>
<dbReference type="NCBIfam" id="TIGR00856">
    <property type="entry name" value="pyrC_dimer"/>
    <property type="match status" value="1"/>
</dbReference>
<comment type="similarity">
    <text evidence="3 9">Belongs to the metallo-dependent hydrolases superfamily. DHOase family. Class II DHOase subfamily.</text>
</comment>
<dbReference type="AlphaFoldDB" id="E1IFX5"/>
<dbReference type="PROSITE" id="PS00483">
    <property type="entry name" value="DIHYDROOROTASE_2"/>
    <property type="match status" value="1"/>
</dbReference>
<evidence type="ECO:0000256" key="2">
    <source>
        <dbReference type="ARBA" id="ARBA00004880"/>
    </source>
</evidence>
<dbReference type="OrthoDB" id="9808095at2"/>
<dbReference type="GO" id="GO:0004151">
    <property type="term" value="F:dihydroorotase activity"/>
    <property type="evidence" value="ECO:0007669"/>
    <property type="project" value="UniProtKB-UniRule"/>
</dbReference>
<evidence type="ECO:0000256" key="6">
    <source>
        <dbReference type="ARBA" id="ARBA00022801"/>
    </source>
</evidence>
<feature type="binding site" evidence="9">
    <location>
        <position position="237"/>
    </location>
    <ligand>
        <name>Zn(2+)</name>
        <dbReference type="ChEBI" id="CHEBI:29105"/>
        <label>1</label>
    </ligand>
</feature>
<feature type="binding site" evidence="9">
    <location>
        <position position="14"/>
    </location>
    <ligand>
        <name>Zn(2+)</name>
        <dbReference type="ChEBI" id="CHEBI:29105"/>
        <label>1</label>
    </ligand>
</feature>
<evidence type="ECO:0000256" key="8">
    <source>
        <dbReference type="ARBA" id="ARBA00022975"/>
    </source>
</evidence>
<dbReference type="GO" id="GO:0006207">
    <property type="term" value="P:'de novo' pyrimidine nucleobase biosynthetic process"/>
    <property type="evidence" value="ECO:0007669"/>
    <property type="project" value="TreeGrafter"/>
</dbReference>
<keyword evidence="8 9" id="KW-0665">Pyrimidine biosynthesis</keyword>
<comment type="subunit">
    <text evidence="9">Homodimer.</text>
</comment>
<comment type="function">
    <text evidence="1 9">Catalyzes the reversible cyclization of carbamoyl aspartate to dihydroorotate.</text>
</comment>
<evidence type="ECO:0000259" key="10">
    <source>
        <dbReference type="Pfam" id="PF04909"/>
    </source>
</evidence>
<comment type="pathway">
    <text evidence="2 9">Pyrimidine metabolism; UMP biosynthesis via de novo pathway; (S)-dihydroorotate from bicarbonate: step 3/3.</text>
</comment>
<evidence type="ECO:0000313" key="12">
    <source>
        <dbReference type="Proteomes" id="UP000054010"/>
    </source>
</evidence>
<dbReference type="InterPro" id="IPR006680">
    <property type="entry name" value="Amidohydro-rel"/>
</dbReference>
<keyword evidence="5 9" id="KW-0479">Metal-binding</keyword>
<feature type="binding site" evidence="9">
    <location>
        <begin position="14"/>
        <end position="16"/>
    </location>
    <ligand>
        <name>substrate</name>
    </ligand>
</feature>
<evidence type="ECO:0000256" key="1">
    <source>
        <dbReference type="ARBA" id="ARBA00002368"/>
    </source>
</evidence>
<evidence type="ECO:0000256" key="4">
    <source>
        <dbReference type="ARBA" id="ARBA00012860"/>
    </source>
</evidence>
<dbReference type="InterPro" id="IPR032466">
    <property type="entry name" value="Metal_Hydrolase"/>
</dbReference>
<organism evidence="11 12">
    <name type="scientific">Oscillochloris trichoides DG-6</name>
    <dbReference type="NCBI Taxonomy" id="765420"/>
    <lineage>
        <taxon>Bacteria</taxon>
        <taxon>Bacillati</taxon>
        <taxon>Chloroflexota</taxon>
        <taxon>Chloroflexia</taxon>
        <taxon>Chloroflexales</taxon>
        <taxon>Chloroflexineae</taxon>
        <taxon>Oscillochloridaceae</taxon>
        <taxon>Oscillochloris</taxon>
    </lineage>
</organism>
<comment type="caution">
    <text evidence="11">The sequence shown here is derived from an EMBL/GenBank/DDBJ whole genome shotgun (WGS) entry which is preliminary data.</text>
</comment>
<dbReference type="EMBL" id="ADVR01000096">
    <property type="protein sequence ID" value="EFO79933.1"/>
    <property type="molecule type" value="Genomic_DNA"/>
</dbReference>
<evidence type="ECO:0000256" key="3">
    <source>
        <dbReference type="ARBA" id="ARBA00005631"/>
    </source>
</evidence>
<dbReference type="UniPathway" id="UPA00070">
    <property type="reaction ID" value="UER00117"/>
</dbReference>
<protein>
    <recommendedName>
        <fullName evidence="4 9">Dihydroorotase</fullName>
        <shortName evidence="9">DHOase</shortName>
        <ecNumber evidence="4 9">3.5.2.3</ecNumber>
    </recommendedName>
</protein>
<feature type="binding site" evidence="9">
    <location>
        <position position="40"/>
    </location>
    <ligand>
        <name>substrate</name>
    </ligand>
</feature>
<evidence type="ECO:0000256" key="7">
    <source>
        <dbReference type="ARBA" id="ARBA00022833"/>
    </source>
</evidence>
<feature type="active site" evidence="9">
    <location>
        <position position="237"/>
    </location>
</feature>
<proteinExistence type="inferred from homology"/>
<reference evidence="11 12" key="1">
    <citation type="journal article" date="2011" name="J. Bacteriol.">
        <title>Draft genome sequence of the anoxygenic filamentous phototrophic bacterium Oscillochloris trichoides subsp. DG-6.</title>
        <authorList>
            <person name="Kuznetsov B.B."/>
            <person name="Ivanovsky R.N."/>
            <person name="Keppen O.I."/>
            <person name="Sukhacheva M.V."/>
            <person name="Bumazhkin B.K."/>
            <person name="Patutina E.O."/>
            <person name="Beletsky A.V."/>
            <person name="Mardanov A.V."/>
            <person name="Baslerov R.V."/>
            <person name="Panteleeva A.N."/>
            <person name="Kolganova T.V."/>
            <person name="Ravin N.V."/>
            <person name="Skryabin K.G."/>
        </authorList>
    </citation>
    <scope>NUCLEOTIDE SEQUENCE [LARGE SCALE GENOMIC DNA]</scope>
    <source>
        <strain evidence="11 12">DG-6</strain>
    </source>
</reference>
<evidence type="ECO:0000256" key="5">
    <source>
        <dbReference type="ARBA" id="ARBA00022723"/>
    </source>
</evidence>
<dbReference type="HOGENOM" id="CLU_041558_0_0_0"/>
<feature type="domain" description="Amidohydrolase-related" evidence="10">
    <location>
        <begin position="84"/>
        <end position="245"/>
    </location>
</feature>
<dbReference type="GO" id="GO:0008270">
    <property type="term" value="F:zinc ion binding"/>
    <property type="evidence" value="ECO:0007669"/>
    <property type="project" value="UniProtKB-UniRule"/>
</dbReference>
<dbReference type="Gene3D" id="3.20.20.140">
    <property type="entry name" value="Metal-dependent hydrolases"/>
    <property type="match status" value="1"/>
</dbReference>
<dbReference type="STRING" id="765420.OSCT_2226"/>
<feature type="modified residue" description="N6-carboxylysine" evidence="9">
    <location>
        <position position="94"/>
    </location>
</feature>
<feature type="binding site" evidence="9">
    <location>
        <position position="12"/>
    </location>
    <ligand>
        <name>Zn(2+)</name>
        <dbReference type="ChEBI" id="CHEBI:29105"/>
        <label>1</label>
    </ligand>
</feature>
<feature type="binding site" evidence="9">
    <location>
        <position position="165"/>
    </location>
    <ligand>
        <name>Zn(2+)</name>
        <dbReference type="ChEBI" id="CHEBI:29105"/>
        <label>2</label>
    </ligand>
</feature>